<keyword evidence="3" id="KW-1185">Reference proteome</keyword>
<evidence type="ECO:0000259" key="1">
    <source>
        <dbReference type="Pfam" id="PF23451"/>
    </source>
</evidence>
<name>A0A023DIU4_9BACL</name>
<proteinExistence type="predicted"/>
<evidence type="ECO:0000313" key="2">
    <source>
        <dbReference type="EMBL" id="GAJ41163.1"/>
    </source>
</evidence>
<organism evidence="2 3">
    <name type="scientific">Parageobacillus caldoxylosilyticus NBRC 107762</name>
    <dbReference type="NCBI Taxonomy" id="1220594"/>
    <lineage>
        <taxon>Bacteria</taxon>
        <taxon>Bacillati</taxon>
        <taxon>Bacillota</taxon>
        <taxon>Bacilli</taxon>
        <taxon>Bacillales</taxon>
        <taxon>Anoxybacillaceae</taxon>
        <taxon>Saccharococcus</taxon>
    </lineage>
</organism>
<dbReference type="AlphaFoldDB" id="A0A023DIU4"/>
<accession>A0A023DIU4</accession>
<feature type="domain" description="PaaD zinc beta ribbon" evidence="1">
    <location>
        <begin position="3"/>
        <end position="43"/>
    </location>
</feature>
<dbReference type="InterPro" id="IPR056572">
    <property type="entry name" value="Zn_ribbon_PaaD"/>
</dbReference>
<protein>
    <recommendedName>
        <fullName evidence="1">PaaD zinc beta ribbon domain-containing protein</fullName>
    </recommendedName>
</protein>
<sequence length="56" mass="6536">MPSQEAVHCSFCDSTDVTKLSIFGTAQLVSQYYCHQCKSVFEFIRWQKEKETNKEV</sequence>
<gene>
    <name evidence="2" type="ORF">GCA01S_059_00200</name>
</gene>
<dbReference type="EMBL" id="BAWO01000059">
    <property type="protein sequence ID" value="GAJ41163.1"/>
    <property type="molecule type" value="Genomic_DNA"/>
</dbReference>
<evidence type="ECO:0000313" key="3">
    <source>
        <dbReference type="Proteomes" id="UP000023561"/>
    </source>
</evidence>
<dbReference type="Pfam" id="PF23451">
    <property type="entry name" value="Zn_ribbon_PaaD"/>
    <property type="match status" value="1"/>
</dbReference>
<dbReference type="Proteomes" id="UP000023561">
    <property type="component" value="Unassembled WGS sequence"/>
</dbReference>
<reference evidence="2 3" key="1">
    <citation type="submission" date="2014-04" db="EMBL/GenBank/DDBJ databases">
        <title>Whole genome shotgun sequence of Geobacillus caldoxylosilyticus NBRC 107762.</title>
        <authorList>
            <person name="Hosoyama A."/>
            <person name="Hosoyama Y."/>
            <person name="Katano-Makiyama Y."/>
            <person name="Tsuchikane K."/>
            <person name="Ohji S."/>
            <person name="Ichikawa N."/>
            <person name="Yamazoe A."/>
            <person name="Fujita N."/>
        </authorList>
    </citation>
    <scope>NUCLEOTIDE SEQUENCE [LARGE SCALE GENOMIC DNA]</scope>
    <source>
        <strain evidence="2 3">NBRC 107762</strain>
    </source>
</reference>
<comment type="caution">
    <text evidence="2">The sequence shown here is derived from an EMBL/GenBank/DDBJ whole genome shotgun (WGS) entry which is preliminary data.</text>
</comment>